<dbReference type="PRINTS" id="PR00123">
    <property type="entry name" value="ATPASEA"/>
</dbReference>
<evidence type="ECO:0000256" key="5">
    <source>
        <dbReference type="ARBA" id="ARBA00022692"/>
    </source>
</evidence>
<dbReference type="InterPro" id="IPR035908">
    <property type="entry name" value="F0_ATP_A_sf"/>
</dbReference>
<reference evidence="13 14" key="1">
    <citation type="submission" date="2022-06" db="EMBL/GenBank/DDBJ databases">
        <title>Genomic Encyclopedia of Archaeal and Bacterial Type Strains, Phase II (KMG-II): from individual species to whole genera.</title>
        <authorList>
            <person name="Goeker M."/>
        </authorList>
    </citation>
    <scope>NUCLEOTIDE SEQUENCE [LARGE SCALE GENOMIC DNA]</scope>
    <source>
        <strain evidence="13 14">DSM 45037</strain>
    </source>
</reference>
<keyword evidence="5 11" id="KW-0812">Transmembrane</keyword>
<dbReference type="PANTHER" id="PTHR42823:SF3">
    <property type="entry name" value="ATP SYNTHASE SUBUNIT A, CHLOROPLASTIC"/>
    <property type="match status" value="1"/>
</dbReference>
<comment type="subcellular location">
    <subcellularLocation>
        <location evidence="11 12">Cell membrane</location>
        <topology evidence="11 12">Multi-pass membrane protein</topology>
    </subcellularLocation>
    <subcellularLocation>
        <location evidence="1">Membrane</location>
        <topology evidence="1">Multi-pass membrane protein</topology>
    </subcellularLocation>
</comment>
<keyword evidence="6 11" id="KW-0375">Hydrogen ion transport</keyword>
<keyword evidence="10 11" id="KW-0066">ATP synthesis</keyword>
<dbReference type="NCBIfam" id="TIGR01131">
    <property type="entry name" value="ATP_synt_6_or_A"/>
    <property type="match status" value="1"/>
</dbReference>
<name>A0ABT1H8F4_9NOCA</name>
<dbReference type="PROSITE" id="PS00449">
    <property type="entry name" value="ATPASE_A"/>
    <property type="match status" value="1"/>
</dbReference>
<dbReference type="Pfam" id="PF00119">
    <property type="entry name" value="ATP-synt_A"/>
    <property type="match status" value="1"/>
</dbReference>
<evidence type="ECO:0000256" key="2">
    <source>
        <dbReference type="ARBA" id="ARBA00006810"/>
    </source>
</evidence>
<evidence type="ECO:0000256" key="4">
    <source>
        <dbReference type="ARBA" id="ARBA00022547"/>
    </source>
</evidence>
<dbReference type="InterPro" id="IPR000568">
    <property type="entry name" value="ATP_synth_F0_asu"/>
</dbReference>
<accession>A0ABT1H8F4</accession>
<feature type="transmembrane region" description="Helical" evidence="11">
    <location>
        <begin position="221"/>
        <end position="246"/>
    </location>
</feature>
<feature type="transmembrane region" description="Helical" evidence="11">
    <location>
        <begin position="194"/>
        <end position="215"/>
    </location>
</feature>
<keyword evidence="8 11" id="KW-0406">Ion transport</keyword>
<dbReference type="InterPro" id="IPR045082">
    <property type="entry name" value="ATP_syn_F0_a_bact/chloroplast"/>
</dbReference>
<keyword evidence="9 11" id="KW-0472">Membrane</keyword>
<evidence type="ECO:0000256" key="11">
    <source>
        <dbReference type="HAMAP-Rule" id="MF_01393"/>
    </source>
</evidence>
<organism evidence="13 14">
    <name type="scientific">Williamsia serinedens</name>
    <dbReference type="NCBI Taxonomy" id="391736"/>
    <lineage>
        <taxon>Bacteria</taxon>
        <taxon>Bacillati</taxon>
        <taxon>Actinomycetota</taxon>
        <taxon>Actinomycetes</taxon>
        <taxon>Mycobacteriales</taxon>
        <taxon>Nocardiaceae</taxon>
        <taxon>Williamsia</taxon>
    </lineage>
</organism>
<dbReference type="EMBL" id="JAMTCG010000009">
    <property type="protein sequence ID" value="MCP2162888.1"/>
    <property type="molecule type" value="Genomic_DNA"/>
</dbReference>
<dbReference type="Proteomes" id="UP001205740">
    <property type="component" value="Unassembled WGS sequence"/>
</dbReference>
<dbReference type="InterPro" id="IPR023011">
    <property type="entry name" value="ATP_synth_F0_asu_AS"/>
</dbReference>
<gene>
    <name evidence="11" type="primary">atpB</name>
    <name evidence="13" type="ORF">LX12_004100</name>
</gene>
<evidence type="ECO:0000256" key="3">
    <source>
        <dbReference type="ARBA" id="ARBA00022448"/>
    </source>
</evidence>
<proteinExistence type="inferred from homology"/>
<dbReference type="Gene3D" id="1.20.120.220">
    <property type="entry name" value="ATP synthase, F0 complex, subunit A"/>
    <property type="match status" value="1"/>
</dbReference>
<dbReference type="SUPFAM" id="SSF81336">
    <property type="entry name" value="F1F0 ATP synthase subunit A"/>
    <property type="match status" value="1"/>
</dbReference>
<keyword evidence="11" id="KW-1003">Cell membrane</keyword>
<comment type="function">
    <text evidence="11 12">Key component of the proton channel; it plays a direct role in the translocation of protons across the membrane.</text>
</comment>
<keyword evidence="7 11" id="KW-1133">Transmembrane helix</keyword>
<keyword evidence="4 11" id="KW-0138">CF(0)</keyword>
<dbReference type="RefSeq" id="WP_253656462.1">
    <property type="nucleotide sequence ID" value="NZ_BAAAOE010000003.1"/>
</dbReference>
<dbReference type="PANTHER" id="PTHR42823">
    <property type="entry name" value="ATP SYNTHASE SUBUNIT A, CHLOROPLASTIC"/>
    <property type="match status" value="1"/>
</dbReference>
<evidence type="ECO:0000256" key="7">
    <source>
        <dbReference type="ARBA" id="ARBA00022989"/>
    </source>
</evidence>
<protein>
    <recommendedName>
        <fullName evidence="11 12">ATP synthase subunit a</fullName>
    </recommendedName>
    <alternativeName>
        <fullName evidence="11">ATP synthase F0 sector subunit a</fullName>
    </alternativeName>
    <alternativeName>
        <fullName evidence="11">F-ATPase subunit 6</fullName>
    </alternativeName>
</protein>
<comment type="caution">
    <text evidence="13">The sequence shown here is derived from an EMBL/GenBank/DDBJ whole genome shotgun (WGS) entry which is preliminary data.</text>
</comment>
<evidence type="ECO:0000313" key="14">
    <source>
        <dbReference type="Proteomes" id="UP001205740"/>
    </source>
</evidence>
<feature type="transmembrane region" description="Helical" evidence="11">
    <location>
        <begin position="138"/>
        <end position="155"/>
    </location>
</feature>
<evidence type="ECO:0000256" key="9">
    <source>
        <dbReference type="ARBA" id="ARBA00023136"/>
    </source>
</evidence>
<evidence type="ECO:0000256" key="10">
    <source>
        <dbReference type="ARBA" id="ARBA00023310"/>
    </source>
</evidence>
<feature type="transmembrane region" description="Helical" evidence="11">
    <location>
        <begin position="93"/>
        <end position="118"/>
    </location>
</feature>
<comment type="similarity">
    <text evidence="2 11 12">Belongs to the ATPase A chain family.</text>
</comment>
<dbReference type="HAMAP" id="MF_01393">
    <property type="entry name" value="ATP_synth_a_bact"/>
    <property type="match status" value="1"/>
</dbReference>
<evidence type="ECO:0000256" key="1">
    <source>
        <dbReference type="ARBA" id="ARBA00004141"/>
    </source>
</evidence>
<sequence>MSAVYTLAAEESGGDSKIEVGHHIPFSIGGLEFNLDTIIGTGVAAIILLGLAFYLRAKVTAGVPNGVQLFFETVVNQMRSQIESAIGMRVAPFVLPLAVGLFTFILISNWLSVIPAQYGTSEGTASEWLKPPASDVNFVYALAVVVFVWYHAAGVKRRGFLGYPKKLVKGHVVFLAPINIIEEIAKPVSLSLRLFGNIFAGGIMIALITLFPAYIAWAPNAIWKLFDLFVGLIQAFIFALLTILYFSQSMESEDAH</sequence>
<feature type="transmembrane region" description="Helical" evidence="11">
    <location>
        <begin position="37"/>
        <end position="55"/>
    </location>
</feature>
<keyword evidence="3 11" id="KW-0813">Transport</keyword>
<evidence type="ECO:0000256" key="12">
    <source>
        <dbReference type="RuleBase" id="RU000483"/>
    </source>
</evidence>
<evidence type="ECO:0000256" key="8">
    <source>
        <dbReference type="ARBA" id="ARBA00023065"/>
    </source>
</evidence>
<keyword evidence="14" id="KW-1185">Reference proteome</keyword>
<evidence type="ECO:0000256" key="6">
    <source>
        <dbReference type="ARBA" id="ARBA00022781"/>
    </source>
</evidence>
<evidence type="ECO:0000313" key="13">
    <source>
        <dbReference type="EMBL" id="MCP2162888.1"/>
    </source>
</evidence>
<dbReference type="CDD" id="cd00310">
    <property type="entry name" value="ATP-synt_Fo_a_6"/>
    <property type="match status" value="1"/>
</dbReference>